<dbReference type="PANTHER" id="PTHR34107">
    <property type="entry name" value="SLL0198 PROTEIN-RELATED"/>
    <property type="match status" value="1"/>
</dbReference>
<keyword evidence="2" id="KW-0255">Endonuclease</keyword>
<keyword evidence="3" id="KW-1185">Reference proteome</keyword>
<dbReference type="RefSeq" id="WP_138367281.1">
    <property type="nucleotide sequence ID" value="NZ_VCEJ01000005.1"/>
</dbReference>
<feature type="domain" description="Putative restriction endonuclease" evidence="1">
    <location>
        <begin position="18"/>
        <end position="189"/>
    </location>
</feature>
<accession>A0A5R9KRZ7</accession>
<dbReference type="CDD" id="cd06260">
    <property type="entry name" value="DUF820-like"/>
    <property type="match status" value="1"/>
</dbReference>
<protein>
    <submittedName>
        <fullName evidence="2">Uma2 family endonuclease</fullName>
    </submittedName>
</protein>
<proteinExistence type="predicted"/>
<sequence length="196" mass="22198">MNIEMPVTLKMGDLMSEDEFFQFCQMNDTLEFERDSHGNIILMSPTGSFTGGFSSKVLIELGIWNKENHLGVVFDSSTGFTLPNGAVRSPDISWIKEGRWEALTEEEQEKFAPICPDFVIEIRSKSDELNYLLDKMNEYVANGAKLGWLIDRFDKKVYVFEPGQSIVIYDNLDILLPGEPILPGFTLDLGSIMKQV</sequence>
<dbReference type="EMBL" id="VCEJ01000005">
    <property type="protein sequence ID" value="TLU98990.1"/>
    <property type="molecule type" value="Genomic_DNA"/>
</dbReference>
<comment type="caution">
    <text evidence="2">The sequence shown here is derived from an EMBL/GenBank/DDBJ whole genome shotgun (WGS) entry which is preliminary data.</text>
</comment>
<dbReference type="InterPro" id="IPR008538">
    <property type="entry name" value="Uma2"/>
</dbReference>
<dbReference type="Proteomes" id="UP000306402">
    <property type="component" value="Unassembled WGS sequence"/>
</dbReference>
<dbReference type="GO" id="GO:0004519">
    <property type="term" value="F:endonuclease activity"/>
    <property type="evidence" value="ECO:0007669"/>
    <property type="project" value="UniProtKB-KW"/>
</dbReference>
<evidence type="ECO:0000313" key="2">
    <source>
        <dbReference type="EMBL" id="TLU98990.1"/>
    </source>
</evidence>
<dbReference type="AlphaFoldDB" id="A0A5R9KRZ7"/>
<organism evidence="2 3">
    <name type="scientific">Dyadobacter luticola</name>
    <dbReference type="NCBI Taxonomy" id="1979387"/>
    <lineage>
        <taxon>Bacteria</taxon>
        <taxon>Pseudomonadati</taxon>
        <taxon>Bacteroidota</taxon>
        <taxon>Cytophagia</taxon>
        <taxon>Cytophagales</taxon>
        <taxon>Spirosomataceae</taxon>
        <taxon>Dyadobacter</taxon>
    </lineage>
</organism>
<dbReference type="InterPro" id="IPR011335">
    <property type="entry name" value="Restrct_endonuc-II-like"/>
</dbReference>
<reference evidence="2 3" key="1">
    <citation type="submission" date="2019-05" db="EMBL/GenBank/DDBJ databases">
        <authorList>
            <person name="Qu J.-H."/>
        </authorList>
    </citation>
    <scope>NUCLEOTIDE SEQUENCE [LARGE SCALE GENOMIC DNA]</scope>
    <source>
        <strain evidence="2 3">T17</strain>
    </source>
</reference>
<dbReference type="Pfam" id="PF05685">
    <property type="entry name" value="Uma2"/>
    <property type="match status" value="1"/>
</dbReference>
<keyword evidence="2" id="KW-0378">Hydrolase</keyword>
<dbReference type="PANTHER" id="PTHR34107:SF1">
    <property type="entry name" value="SLL0198 PROTEIN"/>
    <property type="match status" value="1"/>
</dbReference>
<evidence type="ECO:0000313" key="3">
    <source>
        <dbReference type="Proteomes" id="UP000306402"/>
    </source>
</evidence>
<evidence type="ECO:0000259" key="1">
    <source>
        <dbReference type="Pfam" id="PF05685"/>
    </source>
</evidence>
<name>A0A5R9KRZ7_9BACT</name>
<dbReference type="OrthoDB" id="9799703at2"/>
<keyword evidence="2" id="KW-0540">Nuclease</keyword>
<gene>
    <name evidence="2" type="ORF">FEN17_20610</name>
</gene>
<dbReference type="InterPro" id="IPR012296">
    <property type="entry name" value="Nuclease_put_TT1808"/>
</dbReference>
<dbReference type="SUPFAM" id="SSF52980">
    <property type="entry name" value="Restriction endonuclease-like"/>
    <property type="match status" value="1"/>
</dbReference>
<dbReference type="Gene3D" id="3.90.1570.10">
    <property type="entry name" value="tt1808, chain A"/>
    <property type="match status" value="1"/>
</dbReference>